<dbReference type="InterPro" id="IPR033985">
    <property type="entry name" value="SusD-like_N"/>
</dbReference>
<keyword evidence="11" id="KW-1185">Reference proteome</keyword>
<evidence type="ECO:0000256" key="5">
    <source>
        <dbReference type="ARBA" id="ARBA00023237"/>
    </source>
</evidence>
<evidence type="ECO:0000313" key="11">
    <source>
        <dbReference type="Proteomes" id="UP000250831"/>
    </source>
</evidence>
<sequence>MMKKNLIIYSLFLLLQASCTSFLDEKPDIKLVVPKSLNDLELLMNDYSTMNANYPNFGELSSDDYYLTKDLWESASVLDQRNAYIWADLPYEDASQWRAAYKVVNNANQVLDVLKTLDPMNDKAQYSRLKGEAHFFRAFAFQQLVGTFCNGYRESGAAAEQGIPLRLNPEVDENVSRSSLKDSYKQILSDYQVAIRCLPVENPYIGKPSLKSAYAAMGRAYLDMGDFEKAFLYADSAIALYPDLIDFNTVNRTDELPFTRFNKEVLFPAVSKSVGIMSANVSFVDSVLCTSYASDDLRNVLFLESSTIKIGAKHFKGSYDSSTGNLFVGLSSSEQYLIKAEAAVRLGKISSALSTINTLLKNRWKTGTFVDWTETNADQLLPMILEERRKELLYRGRRWSDLKRLNLDNRFKITLKRVLGNNIYTLEPNSPKYAFRLPEIAVNLGGIPQNQR</sequence>
<reference evidence="10 11" key="1">
    <citation type="submission" date="2018-04" db="EMBL/GenBank/DDBJ databases">
        <title>Sphingobacterium sp. M46 Genome.</title>
        <authorList>
            <person name="Cheng J."/>
            <person name="Li Y."/>
        </authorList>
    </citation>
    <scope>NUCLEOTIDE SEQUENCE [LARGE SCALE GENOMIC DNA]</scope>
    <source>
        <strain evidence="10 11">M46</strain>
    </source>
</reference>
<evidence type="ECO:0000256" key="3">
    <source>
        <dbReference type="ARBA" id="ARBA00022729"/>
    </source>
</evidence>
<evidence type="ECO:0000256" key="2">
    <source>
        <dbReference type="ARBA" id="ARBA00006275"/>
    </source>
</evidence>
<dbReference type="InterPro" id="IPR012944">
    <property type="entry name" value="SusD_RagB_dom"/>
</dbReference>
<dbReference type="InterPro" id="IPR011990">
    <property type="entry name" value="TPR-like_helical_dom_sf"/>
</dbReference>
<dbReference type="Pfam" id="PF07980">
    <property type="entry name" value="SusD_RagB"/>
    <property type="match status" value="1"/>
</dbReference>
<evidence type="ECO:0000313" key="10">
    <source>
        <dbReference type="EMBL" id="PUV24168.1"/>
    </source>
</evidence>
<name>A0A363NTX9_9SPHI</name>
<feature type="repeat" description="TPR" evidence="6">
    <location>
        <begin position="211"/>
        <end position="244"/>
    </location>
</feature>
<gene>
    <name evidence="10" type="ORF">DCO56_12440</name>
</gene>
<feature type="signal peptide" evidence="7">
    <location>
        <begin position="1"/>
        <end position="23"/>
    </location>
</feature>
<keyword evidence="6" id="KW-0802">TPR repeat</keyword>
<feature type="domain" description="RagB/SusD" evidence="8">
    <location>
        <begin position="333"/>
        <end position="408"/>
    </location>
</feature>
<dbReference type="SUPFAM" id="SSF48452">
    <property type="entry name" value="TPR-like"/>
    <property type="match status" value="1"/>
</dbReference>
<dbReference type="Gene3D" id="1.25.40.390">
    <property type="match status" value="1"/>
</dbReference>
<evidence type="ECO:0000259" key="9">
    <source>
        <dbReference type="Pfam" id="PF14322"/>
    </source>
</evidence>
<protein>
    <submittedName>
        <fullName evidence="10">Uncharacterized protein</fullName>
    </submittedName>
</protein>
<dbReference type="PROSITE" id="PS50005">
    <property type="entry name" value="TPR"/>
    <property type="match status" value="1"/>
</dbReference>
<comment type="subcellular location">
    <subcellularLocation>
        <location evidence="1">Cell outer membrane</location>
    </subcellularLocation>
</comment>
<dbReference type="InterPro" id="IPR019734">
    <property type="entry name" value="TPR_rpt"/>
</dbReference>
<dbReference type="OrthoDB" id="653598at2"/>
<proteinExistence type="inferred from homology"/>
<dbReference type="GO" id="GO:0009279">
    <property type="term" value="C:cell outer membrane"/>
    <property type="evidence" value="ECO:0007669"/>
    <property type="project" value="UniProtKB-SubCell"/>
</dbReference>
<evidence type="ECO:0000256" key="6">
    <source>
        <dbReference type="PROSITE-ProRule" id="PRU00339"/>
    </source>
</evidence>
<keyword evidence="5" id="KW-0998">Cell outer membrane</keyword>
<feature type="chain" id="PRO_5016676832" evidence="7">
    <location>
        <begin position="24"/>
        <end position="452"/>
    </location>
</feature>
<evidence type="ECO:0000256" key="4">
    <source>
        <dbReference type="ARBA" id="ARBA00023136"/>
    </source>
</evidence>
<keyword evidence="3 7" id="KW-0732">Signal</keyword>
<dbReference type="EMBL" id="QCXX01000003">
    <property type="protein sequence ID" value="PUV24168.1"/>
    <property type="molecule type" value="Genomic_DNA"/>
</dbReference>
<dbReference type="AlphaFoldDB" id="A0A363NTX9"/>
<feature type="domain" description="SusD-like N-terminal" evidence="9">
    <location>
        <begin position="22"/>
        <end position="222"/>
    </location>
</feature>
<evidence type="ECO:0000256" key="1">
    <source>
        <dbReference type="ARBA" id="ARBA00004442"/>
    </source>
</evidence>
<keyword evidence="4" id="KW-0472">Membrane</keyword>
<dbReference type="RefSeq" id="WP_108634096.1">
    <property type="nucleotide sequence ID" value="NZ_QCXX01000003.1"/>
</dbReference>
<accession>A0A363NTX9</accession>
<comment type="caution">
    <text evidence="10">The sequence shown here is derived from an EMBL/GenBank/DDBJ whole genome shotgun (WGS) entry which is preliminary data.</text>
</comment>
<evidence type="ECO:0000259" key="8">
    <source>
        <dbReference type="Pfam" id="PF07980"/>
    </source>
</evidence>
<dbReference type="Proteomes" id="UP000250831">
    <property type="component" value="Unassembled WGS sequence"/>
</dbReference>
<organism evidence="10 11">
    <name type="scientific">Sphingobacterium athyrii</name>
    <dbReference type="NCBI Taxonomy" id="2152717"/>
    <lineage>
        <taxon>Bacteria</taxon>
        <taxon>Pseudomonadati</taxon>
        <taxon>Bacteroidota</taxon>
        <taxon>Sphingobacteriia</taxon>
        <taxon>Sphingobacteriales</taxon>
        <taxon>Sphingobacteriaceae</taxon>
        <taxon>Sphingobacterium</taxon>
    </lineage>
</organism>
<evidence type="ECO:0000256" key="7">
    <source>
        <dbReference type="SAM" id="SignalP"/>
    </source>
</evidence>
<comment type="similarity">
    <text evidence="2">Belongs to the SusD family.</text>
</comment>
<dbReference type="Pfam" id="PF14322">
    <property type="entry name" value="SusD-like_3"/>
    <property type="match status" value="1"/>
</dbReference>